<dbReference type="PANTHER" id="PTHR37984">
    <property type="entry name" value="PROTEIN CBG26694"/>
    <property type="match status" value="1"/>
</dbReference>
<dbReference type="InterPro" id="IPR023780">
    <property type="entry name" value="Chromo_domain"/>
</dbReference>
<evidence type="ECO:0000313" key="6">
    <source>
        <dbReference type="Proteomes" id="UP000007635"/>
    </source>
</evidence>
<dbReference type="SUPFAM" id="SSF54160">
    <property type="entry name" value="Chromo domain-like"/>
    <property type="match status" value="1"/>
</dbReference>
<proteinExistence type="predicted"/>
<dbReference type="InterPro" id="IPR001584">
    <property type="entry name" value="Integrase_cat-core"/>
</dbReference>
<dbReference type="GeneTree" id="ENSGT00940000163772"/>
<sequence>MVHFIPLPKLPSAKGTAEAVLYHVFRLHGFPTDVVSDRGPQFVSMFWREFCHLLGATVSLSSGYHPESNGQMERLNQELETGLRCLVSQNPTSWCKNLIWIEYAHNTLPSSSSGFSPFQCAYAYQPPLFPAQERESRVPSALAMVRHCCRTWERARQALKNSARFKRMVDQQRTPAPNYQVGQRVLLSTRDLPLRVESRKLAPWFVGPFPISKVVNPVAIRLKLPRPMRVHPTFHVARLKPAKEIPLVPATKPPPPPRLIDGGPTYAVKRLLAVRRRGRGLQYLVDWEGYGPEERSWEPARNILAPNLKDFQRRFSDEPGPSGAGLRRGRTVTPRLGH</sequence>
<reference evidence="5 6" key="1">
    <citation type="journal article" date="2021" name="G3 (Bethesda)">
        <title>Improved contiguity of the threespine stickleback genome using long-read sequencing.</title>
        <authorList>
            <person name="Nath S."/>
            <person name="Shaw D.E."/>
            <person name="White M.A."/>
        </authorList>
    </citation>
    <scope>NUCLEOTIDE SEQUENCE [LARGE SCALE GENOMIC DNA]</scope>
    <source>
        <strain evidence="5 6">Lake Benthic</strain>
    </source>
</reference>
<dbReference type="AlphaFoldDB" id="A0AAQ4Q5S3"/>
<dbReference type="Gene3D" id="3.30.420.10">
    <property type="entry name" value="Ribonuclease H-like superfamily/Ribonuclease H"/>
    <property type="match status" value="1"/>
</dbReference>
<evidence type="ECO:0000259" key="4">
    <source>
        <dbReference type="PROSITE" id="PS50994"/>
    </source>
</evidence>
<evidence type="ECO:0000256" key="2">
    <source>
        <dbReference type="SAM" id="MobiDB-lite"/>
    </source>
</evidence>
<dbReference type="PROSITE" id="PS50013">
    <property type="entry name" value="CHROMO_2"/>
    <property type="match status" value="1"/>
</dbReference>
<dbReference type="GO" id="GO:0005634">
    <property type="term" value="C:nucleus"/>
    <property type="evidence" value="ECO:0007669"/>
    <property type="project" value="UniProtKB-SubCell"/>
</dbReference>
<reference evidence="5" key="3">
    <citation type="submission" date="2025-09" db="UniProtKB">
        <authorList>
            <consortium name="Ensembl"/>
        </authorList>
    </citation>
    <scope>IDENTIFICATION</scope>
</reference>
<protein>
    <recommendedName>
        <fullName evidence="7">Integrase catalytic domain-containing protein</fullName>
    </recommendedName>
</protein>
<evidence type="ECO:0000256" key="1">
    <source>
        <dbReference type="ARBA" id="ARBA00004123"/>
    </source>
</evidence>
<dbReference type="InterPro" id="IPR050951">
    <property type="entry name" value="Retrovirus_Pol_polyprotein"/>
</dbReference>
<dbReference type="SUPFAM" id="SSF53098">
    <property type="entry name" value="Ribonuclease H-like"/>
    <property type="match status" value="1"/>
</dbReference>
<dbReference type="PROSITE" id="PS50994">
    <property type="entry name" value="INTEGRASE"/>
    <property type="match status" value="1"/>
</dbReference>
<dbReference type="Pfam" id="PF00385">
    <property type="entry name" value="Chromo"/>
    <property type="match status" value="1"/>
</dbReference>
<feature type="domain" description="Integrase catalytic" evidence="4">
    <location>
        <begin position="1"/>
        <end position="125"/>
    </location>
</feature>
<evidence type="ECO:0008006" key="7">
    <source>
        <dbReference type="Google" id="ProtNLM"/>
    </source>
</evidence>
<accession>A0AAQ4Q5S3</accession>
<evidence type="ECO:0000259" key="3">
    <source>
        <dbReference type="PROSITE" id="PS50013"/>
    </source>
</evidence>
<dbReference type="Pfam" id="PF24626">
    <property type="entry name" value="SH3_Tf2-1"/>
    <property type="match status" value="1"/>
</dbReference>
<dbReference type="GO" id="GO:0015074">
    <property type="term" value="P:DNA integration"/>
    <property type="evidence" value="ECO:0007669"/>
    <property type="project" value="InterPro"/>
</dbReference>
<evidence type="ECO:0000313" key="5">
    <source>
        <dbReference type="Ensembl" id="ENSGACP00000046390.1"/>
    </source>
</evidence>
<dbReference type="InterPro" id="IPR012337">
    <property type="entry name" value="RNaseH-like_sf"/>
</dbReference>
<dbReference type="CDD" id="cd00024">
    <property type="entry name" value="CD_CSD"/>
    <property type="match status" value="1"/>
</dbReference>
<name>A0AAQ4Q5S3_GASAC</name>
<feature type="region of interest" description="Disordered" evidence="2">
    <location>
        <begin position="313"/>
        <end position="338"/>
    </location>
</feature>
<feature type="domain" description="Chromo" evidence="3">
    <location>
        <begin position="266"/>
        <end position="308"/>
    </location>
</feature>
<dbReference type="Gene3D" id="2.40.50.40">
    <property type="match status" value="1"/>
</dbReference>
<dbReference type="Proteomes" id="UP000007635">
    <property type="component" value="Chromosome XIV"/>
</dbReference>
<dbReference type="InterPro" id="IPR056924">
    <property type="entry name" value="SH3_Tf2-1"/>
</dbReference>
<keyword evidence="6" id="KW-1185">Reference proteome</keyword>
<dbReference type="InterPro" id="IPR000953">
    <property type="entry name" value="Chromo/chromo_shadow_dom"/>
</dbReference>
<dbReference type="InterPro" id="IPR036397">
    <property type="entry name" value="RNaseH_sf"/>
</dbReference>
<dbReference type="Ensembl" id="ENSGACT00000041487.1">
    <property type="protein sequence ID" value="ENSGACP00000046390.1"/>
    <property type="gene ID" value="ENSGACG00000028009.1"/>
</dbReference>
<dbReference type="GO" id="GO:0003676">
    <property type="term" value="F:nucleic acid binding"/>
    <property type="evidence" value="ECO:0007669"/>
    <property type="project" value="InterPro"/>
</dbReference>
<reference evidence="5" key="2">
    <citation type="submission" date="2025-08" db="UniProtKB">
        <authorList>
            <consortium name="Ensembl"/>
        </authorList>
    </citation>
    <scope>IDENTIFICATION</scope>
</reference>
<dbReference type="PANTHER" id="PTHR37984:SF15">
    <property type="entry name" value="INTEGRASE CATALYTIC DOMAIN-CONTAINING PROTEIN"/>
    <property type="match status" value="1"/>
</dbReference>
<dbReference type="InterPro" id="IPR016197">
    <property type="entry name" value="Chromo-like_dom_sf"/>
</dbReference>
<organism evidence="5 6">
    <name type="scientific">Gasterosteus aculeatus aculeatus</name>
    <name type="common">three-spined stickleback</name>
    <dbReference type="NCBI Taxonomy" id="481459"/>
    <lineage>
        <taxon>Eukaryota</taxon>
        <taxon>Metazoa</taxon>
        <taxon>Chordata</taxon>
        <taxon>Craniata</taxon>
        <taxon>Vertebrata</taxon>
        <taxon>Euteleostomi</taxon>
        <taxon>Actinopterygii</taxon>
        <taxon>Neopterygii</taxon>
        <taxon>Teleostei</taxon>
        <taxon>Neoteleostei</taxon>
        <taxon>Acanthomorphata</taxon>
        <taxon>Eupercaria</taxon>
        <taxon>Perciformes</taxon>
        <taxon>Cottioidei</taxon>
        <taxon>Gasterosteales</taxon>
        <taxon>Gasterosteidae</taxon>
        <taxon>Gasterosteus</taxon>
    </lineage>
</organism>
<comment type="subcellular location">
    <subcellularLocation>
        <location evidence="1">Nucleus</location>
    </subcellularLocation>
</comment>
<dbReference type="SMART" id="SM00298">
    <property type="entry name" value="CHROMO"/>
    <property type="match status" value="1"/>
</dbReference>